<protein>
    <recommendedName>
        <fullName evidence="4">Pupal cuticle protein-like</fullName>
    </recommendedName>
</protein>
<evidence type="ECO:0000313" key="3">
    <source>
        <dbReference type="Proteomes" id="UP001152798"/>
    </source>
</evidence>
<feature type="region of interest" description="Disordered" evidence="1">
    <location>
        <begin position="164"/>
        <end position="186"/>
    </location>
</feature>
<sequence length="330" mass="33313">MECGIEGDQSGDNLTRAGIYTSRLDLSIRTVLPASAEYRRSIMNGLIVFLALVGAAMAQYGHAGVQETPEVAAARAAHLSALAAAGGHVPAPAAHGYGAPAAAGVPADTPEVAAAKAAHFAALAKVGGSPQGAYDNGAYNPSYDNSGAYNPSYDNSGAYNPTPSYNSGSWHGPQALPPGFDANGAPLPVQDTPEVQAERAHHLALAARAGAPVPAPAWNAAPAPAWNAAPAPAWNAAPAPAWNAAPAHSWNAAPAPAWNAAPSGLPADTPEVAAAKAAHLAAHQAAGHRYKRSLIAAHPLLSHSIAYTAPIAIAPIAPLHVPVLRHSILL</sequence>
<organism evidence="2 3">
    <name type="scientific">Nezara viridula</name>
    <name type="common">Southern green stink bug</name>
    <name type="synonym">Cimex viridulus</name>
    <dbReference type="NCBI Taxonomy" id="85310"/>
    <lineage>
        <taxon>Eukaryota</taxon>
        <taxon>Metazoa</taxon>
        <taxon>Ecdysozoa</taxon>
        <taxon>Arthropoda</taxon>
        <taxon>Hexapoda</taxon>
        <taxon>Insecta</taxon>
        <taxon>Pterygota</taxon>
        <taxon>Neoptera</taxon>
        <taxon>Paraneoptera</taxon>
        <taxon>Hemiptera</taxon>
        <taxon>Heteroptera</taxon>
        <taxon>Panheteroptera</taxon>
        <taxon>Pentatomomorpha</taxon>
        <taxon>Pentatomoidea</taxon>
        <taxon>Pentatomidae</taxon>
        <taxon>Pentatominae</taxon>
        <taxon>Nezara</taxon>
    </lineage>
</organism>
<proteinExistence type="predicted"/>
<dbReference type="OrthoDB" id="6627848at2759"/>
<evidence type="ECO:0000256" key="1">
    <source>
        <dbReference type="SAM" id="MobiDB-lite"/>
    </source>
</evidence>
<name>A0A9P0HQ24_NEZVI</name>
<gene>
    <name evidence="2" type="ORF">NEZAVI_LOCUS13882</name>
</gene>
<evidence type="ECO:0008006" key="4">
    <source>
        <dbReference type="Google" id="ProtNLM"/>
    </source>
</evidence>
<dbReference type="Proteomes" id="UP001152798">
    <property type="component" value="Chromosome 6"/>
</dbReference>
<evidence type="ECO:0000313" key="2">
    <source>
        <dbReference type="EMBL" id="CAH1405784.1"/>
    </source>
</evidence>
<accession>A0A9P0HQ24</accession>
<dbReference type="EMBL" id="OV725082">
    <property type="protein sequence ID" value="CAH1405784.1"/>
    <property type="molecule type" value="Genomic_DNA"/>
</dbReference>
<dbReference type="AlphaFoldDB" id="A0A9P0HQ24"/>
<keyword evidence="3" id="KW-1185">Reference proteome</keyword>
<reference evidence="2" key="1">
    <citation type="submission" date="2022-01" db="EMBL/GenBank/DDBJ databases">
        <authorList>
            <person name="King R."/>
        </authorList>
    </citation>
    <scope>NUCLEOTIDE SEQUENCE</scope>
</reference>